<evidence type="ECO:0000256" key="1">
    <source>
        <dbReference type="SAM" id="MobiDB-lite"/>
    </source>
</evidence>
<evidence type="ECO:0000313" key="3">
    <source>
        <dbReference type="Proteomes" id="UP000256503"/>
    </source>
</evidence>
<organism evidence="2 3">
    <name type="scientific">Pseudomonas plecoglossicida</name>
    <dbReference type="NCBI Taxonomy" id="70775"/>
    <lineage>
        <taxon>Bacteria</taxon>
        <taxon>Pseudomonadati</taxon>
        <taxon>Pseudomonadota</taxon>
        <taxon>Gammaproteobacteria</taxon>
        <taxon>Pseudomonadales</taxon>
        <taxon>Pseudomonadaceae</taxon>
        <taxon>Pseudomonas</taxon>
    </lineage>
</organism>
<accession>A0AAD0R216</accession>
<gene>
    <name evidence="2" type="ORF">DVB73_01340</name>
</gene>
<protein>
    <submittedName>
        <fullName evidence="2">DUF1795 domain-containing protein</fullName>
    </submittedName>
</protein>
<name>A0AAD0R216_PSEDL</name>
<evidence type="ECO:0000313" key="2">
    <source>
        <dbReference type="EMBL" id="AXM98928.1"/>
    </source>
</evidence>
<dbReference type="Gene3D" id="3.40.1000.10">
    <property type="entry name" value="Mog1/PsbP, alpha/beta/alpha sandwich"/>
    <property type="match status" value="1"/>
</dbReference>
<sequence>MRRTSIYDRLSERREAAEKAAREQAERDAAAEAALQAAKLAERARPLPLVPERNELTLAGLRLVMPPGFELRDCTTTLQVGQHQVTLHTQRSPLAQGQTLDRELEQHLAEARQRHTEITLIRKQACSFAGHDALRLDYRFCNADEARHCQAVMLLVPGSPGQEAQALTLSTIVDPDQEALASWLITFDAMVANITCAPAAAQE</sequence>
<reference evidence="2 3" key="1">
    <citation type="submission" date="2018-07" db="EMBL/GenBank/DDBJ databases">
        <title>Complete genome sequence of a Pseudomonas plecoglossicida strain pathogenic to the marine fish, Larimichthys crocea.</title>
        <authorList>
            <person name="Tao Z."/>
        </authorList>
    </citation>
    <scope>NUCLEOTIDE SEQUENCE [LARGE SCALE GENOMIC DNA]</scope>
    <source>
        <strain evidence="2 3">XSDHY-P</strain>
    </source>
</reference>
<dbReference type="InterPro" id="IPR016123">
    <property type="entry name" value="Mog1/PsbP_a/b/a-sand"/>
</dbReference>
<dbReference type="EMBL" id="CP031146">
    <property type="protein sequence ID" value="AXM98928.1"/>
    <property type="molecule type" value="Genomic_DNA"/>
</dbReference>
<dbReference type="AlphaFoldDB" id="A0AAD0R216"/>
<dbReference type="SUPFAM" id="SSF55724">
    <property type="entry name" value="Mog1p/PsbP-like"/>
    <property type="match status" value="1"/>
</dbReference>
<feature type="region of interest" description="Disordered" evidence="1">
    <location>
        <begin position="1"/>
        <end position="27"/>
    </location>
</feature>
<dbReference type="Proteomes" id="UP000256503">
    <property type="component" value="Chromosome"/>
</dbReference>
<proteinExistence type="predicted"/>